<organism evidence="3 4">
    <name type="scientific">Massilia timonae</name>
    <dbReference type="NCBI Taxonomy" id="47229"/>
    <lineage>
        <taxon>Bacteria</taxon>
        <taxon>Pseudomonadati</taxon>
        <taxon>Pseudomonadota</taxon>
        <taxon>Betaproteobacteria</taxon>
        <taxon>Burkholderiales</taxon>
        <taxon>Oxalobacteraceae</taxon>
        <taxon>Telluria group</taxon>
        <taxon>Massilia</taxon>
    </lineage>
</organism>
<gene>
    <name evidence="3" type="ORF">LO55_1706</name>
</gene>
<protein>
    <recommendedName>
        <fullName evidence="5">Transmembrane protein</fullName>
    </recommendedName>
</protein>
<dbReference type="Pfam" id="PF13163">
    <property type="entry name" value="DUF3999"/>
    <property type="match status" value="1"/>
</dbReference>
<reference evidence="3 4" key="1">
    <citation type="submission" date="2014-10" db="EMBL/GenBank/DDBJ databases">
        <authorList>
            <person name="Seo M.-J."/>
            <person name="Seok Y.J."/>
            <person name="Cha I.-T."/>
        </authorList>
    </citation>
    <scope>NUCLEOTIDE SEQUENCE [LARGE SCALE GENOMIC DNA]</scope>
    <source>
        <strain evidence="3 4">NEU</strain>
    </source>
</reference>
<feature type="transmembrane region" description="Helical" evidence="1">
    <location>
        <begin position="446"/>
        <end position="466"/>
    </location>
</feature>
<accession>A0A1S2NC91</accession>
<evidence type="ECO:0000313" key="4">
    <source>
        <dbReference type="Proteomes" id="UP000180246"/>
    </source>
</evidence>
<feature type="chain" id="PRO_5010369843" description="Transmembrane protein" evidence="2">
    <location>
        <begin position="24"/>
        <end position="478"/>
    </location>
</feature>
<sequence>MCALIDRRAIAAALLMTSLAAVASPGDAQADYSHILPLSVDAGQAVVQLQVPRDVYLNARSPTLDDVRVFDASGISMPFALADLAPPATVSRSATPVAVFPVHGRARDAGRVHDSLQIRTGNDGAVISVTAPARTVSDELIGLVLDLRPAARAAQVEAAAPVGGLILHLPPGMGSYSAWVALDVSDDLQDWHELAESALSWLVNDQGASVRKDRIGLTPRPFRYARIRWLDGKPIAFSAIHAEYVVERQPARQLDTIVLQGSPGPEGRDLVYTAPIAIPARSLGLVFTGQNVVMPVQVGHYEAVRRREAGGRTTARLQSLVNTTFYQMVQDGRRRASGDVGIPVTHASQWIVRPQTDVSERPALRLGWTPASMVFVAGGKPPYTLAFGRTGAGPARVGLHQVAPGFSAHELAALAAAKPGNLVRQQPPGQAAGDDARSPSGNKRGWLWALLVGGVLALGAMAWHLFRQLKRGAERPVA</sequence>
<keyword evidence="1" id="KW-0812">Transmembrane</keyword>
<dbReference type="EMBL" id="JRYB01000001">
    <property type="protein sequence ID" value="OIJ42655.1"/>
    <property type="molecule type" value="Genomic_DNA"/>
</dbReference>
<dbReference type="Proteomes" id="UP000180246">
    <property type="component" value="Unassembled WGS sequence"/>
</dbReference>
<keyword evidence="2" id="KW-0732">Signal</keyword>
<feature type="signal peptide" evidence="2">
    <location>
        <begin position="1"/>
        <end position="23"/>
    </location>
</feature>
<evidence type="ECO:0008006" key="5">
    <source>
        <dbReference type="Google" id="ProtNLM"/>
    </source>
</evidence>
<evidence type="ECO:0000313" key="3">
    <source>
        <dbReference type="EMBL" id="OIJ42655.1"/>
    </source>
</evidence>
<keyword evidence="1" id="KW-1133">Transmembrane helix</keyword>
<name>A0A1S2NC91_9BURK</name>
<keyword evidence="1" id="KW-0472">Membrane</keyword>
<comment type="caution">
    <text evidence="3">The sequence shown here is derived from an EMBL/GenBank/DDBJ whole genome shotgun (WGS) entry which is preliminary data.</text>
</comment>
<proteinExistence type="predicted"/>
<dbReference type="AlphaFoldDB" id="A0A1S2NC91"/>
<dbReference type="RefSeq" id="WP_083415256.1">
    <property type="nucleotide sequence ID" value="NZ_JRYB01000001.1"/>
</dbReference>
<dbReference type="InterPro" id="IPR025060">
    <property type="entry name" value="DUF3999"/>
</dbReference>
<evidence type="ECO:0000256" key="2">
    <source>
        <dbReference type="SAM" id="SignalP"/>
    </source>
</evidence>
<evidence type="ECO:0000256" key="1">
    <source>
        <dbReference type="SAM" id="Phobius"/>
    </source>
</evidence>